<keyword evidence="7 17" id="KW-0963">Cytoplasm</keyword>
<evidence type="ECO:0000256" key="11">
    <source>
        <dbReference type="ARBA" id="ARBA00022960"/>
    </source>
</evidence>
<keyword evidence="8 17" id="KW-0436">Ligase</keyword>
<dbReference type="GO" id="GO:0005524">
    <property type="term" value="F:ATP binding"/>
    <property type="evidence" value="ECO:0007669"/>
    <property type="project" value="UniProtKB-UniRule"/>
</dbReference>
<dbReference type="InterPro" id="IPR004101">
    <property type="entry name" value="Mur_ligase_C"/>
</dbReference>
<evidence type="ECO:0000313" key="22">
    <source>
        <dbReference type="Proteomes" id="UP000660047"/>
    </source>
</evidence>
<evidence type="ECO:0000259" key="19">
    <source>
        <dbReference type="Pfam" id="PF02875"/>
    </source>
</evidence>
<evidence type="ECO:0000256" key="2">
    <source>
        <dbReference type="ARBA" id="ARBA00004496"/>
    </source>
</evidence>
<dbReference type="NCBIfam" id="TIGR01087">
    <property type="entry name" value="murD"/>
    <property type="match status" value="1"/>
</dbReference>
<dbReference type="InterPro" id="IPR036565">
    <property type="entry name" value="Mur-like_cat_sf"/>
</dbReference>
<keyword evidence="13 17" id="KW-0961">Cell wall biogenesis/degradation</keyword>
<keyword evidence="11 17" id="KW-0133">Cell shape</keyword>
<evidence type="ECO:0000256" key="10">
    <source>
        <dbReference type="ARBA" id="ARBA00022840"/>
    </source>
</evidence>
<evidence type="ECO:0000256" key="1">
    <source>
        <dbReference type="ARBA" id="ARBA00002734"/>
    </source>
</evidence>
<accession>A0AAI9K2F5</accession>
<dbReference type="Pfam" id="PF02875">
    <property type="entry name" value="Mur_ligase_C"/>
    <property type="match status" value="1"/>
</dbReference>
<dbReference type="GO" id="GO:0051301">
    <property type="term" value="P:cell division"/>
    <property type="evidence" value="ECO:0007669"/>
    <property type="project" value="UniProtKB-KW"/>
</dbReference>
<keyword evidence="10 17" id="KW-0067">ATP-binding</keyword>
<evidence type="ECO:0000256" key="7">
    <source>
        <dbReference type="ARBA" id="ARBA00022490"/>
    </source>
</evidence>
<dbReference type="EC" id="6.3.2.9" evidence="5 17"/>
<dbReference type="SUPFAM" id="SSF51984">
    <property type="entry name" value="MurCD N-terminal domain"/>
    <property type="match status" value="1"/>
</dbReference>
<dbReference type="InterPro" id="IPR005762">
    <property type="entry name" value="MurD"/>
</dbReference>
<dbReference type="Pfam" id="PF21799">
    <property type="entry name" value="MurD-like_N"/>
    <property type="match status" value="1"/>
</dbReference>
<dbReference type="InterPro" id="IPR013221">
    <property type="entry name" value="Mur_ligase_cen"/>
</dbReference>
<dbReference type="PANTHER" id="PTHR43692">
    <property type="entry name" value="UDP-N-ACETYLMURAMOYLALANINE--D-GLUTAMATE LIGASE"/>
    <property type="match status" value="1"/>
</dbReference>
<evidence type="ECO:0000259" key="20">
    <source>
        <dbReference type="Pfam" id="PF08245"/>
    </source>
</evidence>
<evidence type="ECO:0000256" key="4">
    <source>
        <dbReference type="ARBA" id="ARBA00010416"/>
    </source>
</evidence>
<feature type="binding site" evidence="17">
    <location>
        <begin position="114"/>
        <end position="120"/>
    </location>
    <ligand>
        <name>ATP</name>
        <dbReference type="ChEBI" id="CHEBI:30616"/>
    </ligand>
</feature>
<evidence type="ECO:0000256" key="5">
    <source>
        <dbReference type="ARBA" id="ARBA00012212"/>
    </source>
</evidence>
<dbReference type="Proteomes" id="UP000660047">
    <property type="component" value="Unassembled WGS sequence"/>
</dbReference>
<dbReference type="AlphaFoldDB" id="A0AAI9K2F5"/>
<dbReference type="EMBL" id="BLYL01000005">
    <property type="protein sequence ID" value="GFO94178.1"/>
    <property type="molecule type" value="Genomic_DNA"/>
</dbReference>
<keyword evidence="17 18" id="KW-0131">Cell cycle</keyword>
<keyword evidence="9 17" id="KW-0547">Nucleotide-binding</keyword>
<evidence type="ECO:0000256" key="3">
    <source>
        <dbReference type="ARBA" id="ARBA00004752"/>
    </source>
</evidence>
<comment type="caution">
    <text evidence="21">The sequence shown here is derived from an EMBL/GenBank/DDBJ whole genome shotgun (WGS) entry which is preliminary data.</text>
</comment>
<dbReference type="GO" id="GO:0009252">
    <property type="term" value="P:peptidoglycan biosynthetic process"/>
    <property type="evidence" value="ECO:0007669"/>
    <property type="project" value="UniProtKB-UniRule"/>
</dbReference>
<evidence type="ECO:0000256" key="14">
    <source>
        <dbReference type="ARBA" id="ARBA00030398"/>
    </source>
</evidence>
<evidence type="ECO:0000256" key="15">
    <source>
        <dbReference type="ARBA" id="ARBA00032324"/>
    </source>
</evidence>
<dbReference type="Gene3D" id="3.40.1190.10">
    <property type="entry name" value="Mur-like, catalytic domain"/>
    <property type="match status" value="1"/>
</dbReference>
<evidence type="ECO:0000256" key="16">
    <source>
        <dbReference type="ARBA" id="ARBA00047632"/>
    </source>
</evidence>
<proteinExistence type="inferred from homology"/>
<dbReference type="GO" id="GO:0008764">
    <property type="term" value="F:UDP-N-acetylmuramoylalanine-D-glutamate ligase activity"/>
    <property type="evidence" value="ECO:0007669"/>
    <property type="project" value="UniProtKB-UniRule"/>
</dbReference>
<evidence type="ECO:0000256" key="6">
    <source>
        <dbReference type="ARBA" id="ARBA00015655"/>
    </source>
</evidence>
<dbReference type="GO" id="GO:0005737">
    <property type="term" value="C:cytoplasm"/>
    <property type="evidence" value="ECO:0007669"/>
    <property type="project" value="UniProtKB-SubCell"/>
</dbReference>
<comment type="similarity">
    <text evidence="4 17">Belongs to the MurCDEF family.</text>
</comment>
<dbReference type="RefSeq" id="WP_055223901.1">
    <property type="nucleotide sequence ID" value="NZ_BLYL01000005.1"/>
</dbReference>
<dbReference type="Gene3D" id="3.90.190.20">
    <property type="entry name" value="Mur ligase, C-terminal domain"/>
    <property type="match status" value="1"/>
</dbReference>
<dbReference type="HAMAP" id="MF_00639">
    <property type="entry name" value="MurD"/>
    <property type="match status" value="1"/>
</dbReference>
<evidence type="ECO:0000313" key="21">
    <source>
        <dbReference type="EMBL" id="GFO94178.1"/>
    </source>
</evidence>
<keyword evidence="12 17" id="KW-0573">Peptidoglycan synthesis</keyword>
<dbReference type="GO" id="GO:0008360">
    <property type="term" value="P:regulation of cell shape"/>
    <property type="evidence" value="ECO:0007669"/>
    <property type="project" value="UniProtKB-KW"/>
</dbReference>
<dbReference type="Pfam" id="PF08245">
    <property type="entry name" value="Mur_ligase_M"/>
    <property type="match status" value="1"/>
</dbReference>
<evidence type="ECO:0000256" key="9">
    <source>
        <dbReference type="ARBA" id="ARBA00022741"/>
    </source>
</evidence>
<protein>
    <recommendedName>
        <fullName evidence="6 17">UDP-N-acetylmuramoylalanine--D-glutamate ligase</fullName>
        <ecNumber evidence="5 17">6.3.2.9</ecNumber>
    </recommendedName>
    <alternativeName>
        <fullName evidence="15 17">D-glutamic acid-adding enzyme</fullName>
    </alternativeName>
    <alternativeName>
        <fullName evidence="14 17">UDP-N-acetylmuramoyl-L-alanyl-D-glutamate synthetase</fullName>
    </alternativeName>
</protein>
<dbReference type="PANTHER" id="PTHR43692:SF1">
    <property type="entry name" value="UDP-N-ACETYLMURAMOYLALANINE--D-GLUTAMATE LIGASE"/>
    <property type="match status" value="1"/>
</dbReference>
<evidence type="ECO:0000256" key="12">
    <source>
        <dbReference type="ARBA" id="ARBA00022984"/>
    </source>
</evidence>
<dbReference type="Gene3D" id="3.40.50.720">
    <property type="entry name" value="NAD(P)-binding Rossmann-like Domain"/>
    <property type="match status" value="1"/>
</dbReference>
<reference evidence="21" key="1">
    <citation type="submission" date="2020-06" db="EMBL/GenBank/DDBJ databases">
        <title>Characterization of fructooligosaccharide metabolism and fructooligosaccharide-degrading enzymes in human commensal butyrate producers.</title>
        <authorList>
            <person name="Tanno H."/>
            <person name="Fujii T."/>
            <person name="Hirano K."/>
            <person name="Maeno S."/>
            <person name="Tonozuka T."/>
            <person name="Sakamoto M."/>
            <person name="Ohkuma M."/>
            <person name="Tochio T."/>
            <person name="Endo A."/>
        </authorList>
    </citation>
    <scope>NUCLEOTIDE SEQUENCE</scope>
    <source>
        <strain evidence="21">JCM 31265</strain>
    </source>
</reference>
<evidence type="ECO:0000256" key="17">
    <source>
        <dbReference type="HAMAP-Rule" id="MF_00639"/>
    </source>
</evidence>
<dbReference type="GO" id="GO:0071555">
    <property type="term" value="P:cell wall organization"/>
    <property type="evidence" value="ECO:0007669"/>
    <property type="project" value="UniProtKB-KW"/>
</dbReference>
<evidence type="ECO:0000256" key="8">
    <source>
        <dbReference type="ARBA" id="ARBA00022598"/>
    </source>
</evidence>
<feature type="domain" description="Mur ligase C-terminal" evidence="19">
    <location>
        <begin position="314"/>
        <end position="428"/>
    </location>
</feature>
<comment type="pathway">
    <text evidence="3 17 18">Cell wall biogenesis; peptidoglycan biosynthesis.</text>
</comment>
<comment type="function">
    <text evidence="1 17 18">Cell wall formation. Catalyzes the addition of glutamate to the nucleotide precursor UDP-N-acetylmuramoyl-L-alanine (UMA).</text>
</comment>
<comment type="catalytic activity">
    <reaction evidence="16 17 18">
        <text>UDP-N-acetyl-alpha-D-muramoyl-L-alanine + D-glutamate + ATP = UDP-N-acetyl-alpha-D-muramoyl-L-alanyl-D-glutamate + ADP + phosphate + H(+)</text>
        <dbReference type="Rhea" id="RHEA:16429"/>
        <dbReference type="ChEBI" id="CHEBI:15378"/>
        <dbReference type="ChEBI" id="CHEBI:29986"/>
        <dbReference type="ChEBI" id="CHEBI:30616"/>
        <dbReference type="ChEBI" id="CHEBI:43474"/>
        <dbReference type="ChEBI" id="CHEBI:83898"/>
        <dbReference type="ChEBI" id="CHEBI:83900"/>
        <dbReference type="ChEBI" id="CHEBI:456216"/>
        <dbReference type="EC" id="6.3.2.9"/>
    </reaction>
</comment>
<evidence type="ECO:0000256" key="13">
    <source>
        <dbReference type="ARBA" id="ARBA00023316"/>
    </source>
</evidence>
<organism evidence="21 22">
    <name type="scientific">Coprococcus eutactus</name>
    <dbReference type="NCBI Taxonomy" id="33043"/>
    <lineage>
        <taxon>Bacteria</taxon>
        <taxon>Bacillati</taxon>
        <taxon>Bacillota</taxon>
        <taxon>Clostridia</taxon>
        <taxon>Lachnospirales</taxon>
        <taxon>Lachnospiraceae</taxon>
        <taxon>Coprococcus</taxon>
    </lineage>
</organism>
<feature type="domain" description="Mur ligase central" evidence="20">
    <location>
        <begin position="112"/>
        <end position="291"/>
    </location>
</feature>
<evidence type="ECO:0000256" key="18">
    <source>
        <dbReference type="RuleBase" id="RU003664"/>
    </source>
</evidence>
<dbReference type="SUPFAM" id="SSF53244">
    <property type="entry name" value="MurD-like peptide ligases, peptide-binding domain"/>
    <property type="match status" value="1"/>
</dbReference>
<sequence length="453" mass="49582">MEINTAIVAGTGKSGISATKLLVNHGVKVYLFDENKDRDIEAIKEKTGDSELVQIELGELGEDALSSSQLMVISPGIPVDAPFTDVVRNAGIPIWSEIELAYHYGKGKIAAITGTNGKTTTTALVGEIVKAHNAKTIVVGNIGIPYTELCDTTDDDSDTVAEISSFQLETVIDFHPNVSAILNLTPDHLNRHYTFENYGNVKFSITKNQTMDDVTVLNYDDEHTRAMGEKAKDHCHVVYFSRLEKPAGGVYVEDGDIILEDGDKKINVLAIKDLKLMGAHNVENVLAAVGISYYMGVPVDVIRDVATSFKAVAHRIEYVDTIDGVAYYNDSKGTNPDAAIKGIQAMVAPTFLIGGGYDKGSEYDEWIEAFDGKVKWLVLIGQTAQKIADCAKRHGFNSIIFEENLQDAVAYCHENAVDGDAVLLSPACASWGQFDNYEQRGDMFKEYVRSYKE</sequence>
<dbReference type="SUPFAM" id="SSF53623">
    <property type="entry name" value="MurD-like peptide ligases, catalytic domain"/>
    <property type="match status" value="1"/>
</dbReference>
<keyword evidence="17 18" id="KW-0132">Cell division</keyword>
<comment type="subcellular location">
    <subcellularLocation>
        <location evidence="2 17 18">Cytoplasm</location>
    </subcellularLocation>
</comment>
<dbReference type="InterPro" id="IPR036615">
    <property type="entry name" value="Mur_ligase_C_dom_sf"/>
</dbReference>
<name>A0AAI9K2F5_9FIRM</name>
<gene>
    <name evidence="17 21" type="primary">murD</name>
    <name evidence="21" type="ORF">COEU31_12240</name>
</gene>